<keyword evidence="1" id="KW-0812">Transmembrane</keyword>
<keyword evidence="1" id="KW-0472">Membrane</keyword>
<feature type="transmembrane region" description="Helical" evidence="1">
    <location>
        <begin position="29"/>
        <end position="48"/>
    </location>
</feature>
<keyword evidence="3" id="KW-1185">Reference proteome</keyword>
<feature type="transmembrane region" description="Helical" evidence="1">
    <location>
        <begin position="88"/>
        <end position="111"/>
    </location>
</feature>
<dbReference type="AlphaFoldDB" id="A0A947DFX7"/>
<dbReference type="EMBL" id="JADOES010000014">
    <property type="protein sequence ID" value="MBT9315674.1"/>
    <property type="molecule type" value="Genomic_DNA"/>
</dbReference>
<dbReference type="Proteomes" id="UP000717364">
    <property type="component" value="Unassembled WGS sequence"/>
</dbReference>
<organism evidence="2 3">
    <name type="scientific">Leptothoe spongobia TAU-MAC 1115</name>
    <dbReference type="NCBI Taxonomy" id="1967444"/>
    <lineage>
        <taxon>Bacteria</taxon>
        <taxon>Bacillati</taxon>
        <taxon>Cyanobacteriota</taxon>
        <taxon>Cyanophyceae</taxon>
        <taxon>Nodosilineales</taxon>
        <taxon>Cymatolegaceae</taxon>
        <taxon>Leptothoe</taxon>
        <taxon>Leptothoe spongobia</taxon>
    </lineage>
</organism>
<evidence type="ECO:0000313" key="2">
    <source>
        <dbReference type="EMBL" id="MBT9315674.1"/>
    </source>
</evidence>
<reference evidence="2" key="1">
    <citation type="submission" date="2020-11" db="EMBL/GenBank/DDBJ databases">
        <authorList>
            <person name="Konstantinou D."/>
            <person name="Gkelis S."/>
            <person name="Popin R."/>
            <person name="Fewer D."/>
            <person name="Sivonen K."/>
        </authorList>
    </citation>
    <scope>NUCLEOTIDE SEQUENCE</scope>
    <source>
        <strain evidence="2">TAU-MAC 1115</strain>
    </source>
</reference>
<name>A0A947DFX7_9CYAN</name>
<dbReference type="RefSeq" id="WP_215608739.1">
    <property type="nucleotide sequence ID" value="NZ_JADOES010000014.1"/>
</dbReference>
<reference evidence="2" key="2">
    <citation type="journal article" date="2021" name="Mar. Drugs">
        <title>Genome Reduction and Secondary Metabolism of the Marine Sponge-Associated Cyanobacterium Leptothoe.</title>
        <authorList>
            <person name="Konstantinou D."/>
            <person name="Popin R.V."/>
            <person name="Fewer D.P."/>
            <person name="Sivonen K."/>
            <person name="Gkelis S."/>
        </authorList>
    </citation>
    <scope>NUCLEOTIDE SEQUENCE</scope>
    <source>
        <strain evidence="2">TAU-MAC 1115</strain>
    </source>
</reference>
<gene>
    <name evidence="2" type="ORF">IXB50_09575</name>
</gene>
<evidence type="ECO:0000313" key="3">
    <source>
        <dbReference type="Proteomes" id="UP000717364"/>
    </source>
</evidence>
<protein>
    <submittedName>
        <fullName evidence="2">Uncharacterized protein</fullName>
    </submittedName>
</protein>
<evidence type="ECO:0000256" key="1">
    <source>
        <dbReference type="SAM" id="Phobius"/>
    </source>
</evidence>
<sequence length="139" mass="15704">MHRKYPQGHPKLSSVIHGVGIVVTEKMDLITIVLIAIAAITLCINLWTYWTNSRYHLSDFMGASINFHAGNFIVGLLAGLGVALHSSWAWWLGLVILVTCWLGSLPLMWLADCLCRPFRRPHPKLKLDKSVQPYQKVKK</sequence>
<proteinExistence type="predicted"/>
<keyword evidence="1" id="KW-1133">Transmembrane helix</keyword>
<accession>A0A947DFX7</accession>
<feature type="transmembrane region" description="Helical" evidence="1">
    <location>
        <begin position="60"/>
        <end position="82"/>
    </location>
</feature>
<comment type="caution">
    <text evidence="2">The sequence shown here is derived from an EMBL/GenBank/DDBJ whole genome shotgun (WGS) entry which is preliminary data.</text>
</comment>